<evidence type="ECO:0000313" key="2">
    <source>
        <dbReference type="Proteomes" id="UP000438991"/>
    </source>
</evidence>
<accession>A0A327KKQ9</accession>
<dbReference type="RefSeq" id="WP_111384038.1">
    <property type="nucleotide sequence ID" value="NZ_NPEW01000023.1"/>
</dbReference>
<dbReference type="AlphaFoldDB" id="A0A327KKQ9"/>
<dbReference type="EMBL" id="WNKV01000020">
    <property type="protein sequence ID" value="MTW18773.1"/>
    <property type="molecule type" value="Genomic_DNA"/>
</dbReference>
<evidence type="ECO:0000313" key="1">
    <source>
        <dbReference type="EMBL" id="MTW18773.1"/>
    </source>
</evidence>
<proteinExistence type="predicted"/>
<dbReference type="Proteomes" id="UP000438991">
    <property type="component" value="Unassembled WGS sequence"/>
</dbReference>
<comment type="caution">
    <text evidence="1">The sequence shown here is derived from an EMBL/GenBank/DDBJ whole genome shotgun (WGS) entry which is preliminary data.</text>
</comment>
<reference evidence="1 2" key="1">
    <citation type="submission" date="2019-11" db="EMBL/GenBank/DDBJ databases">
        <title>Whole-genome sequence of Rhodoplanes serenus DSM 18633, type strain.</title>
        <authorList>
            <person name="Kyndt J.A."/>
            <person name="Meyer T.E."/>
        </authorList>
    </citation>
    <scope>NUCLEOTIDE SEQUENCE [LARGE SCALE GENOMIC DNA]</scope>
    <source>
        <strain evidence="1 2">DSM 18633</strain>
    </source>
</reference>
<protein>
    <submittedName>
        <fullName evidence="1">Uncharacterized protein</fullName>
    </submittedName>
</protein>
<gene>
    <name evidence="1" type="ORF">GJ689_21460</name>
</gene>
<organism evidence="1 2">
    <name type="scientific">Rhodoplanes serenus</name>
    <dbReference type="NCBI Taxonomy" id="200615"/>
    <lineage>
        <taxon>Bacteria</taxon>
        <taxon>Pseudomonadati</taxon>
        <taxon>Pseudomonadota</taxon>
        <taxon>Alphaproteobacteria</taxon>
        <taxon>Hyphomicrobiales</taxon>
        <taxon>Nitrobacteraceae</taxon>
        <taxon>Rhodoplanes</taxon>
    </lineage>
</organism>
<name>A0A327KKQ9_9BRAD</name>
<sequence>MSLQSARPALTRQPPPAPQAYVIEVDDDAVGIVVRDSDGYTFHAAASAYYPLDHRRFASAAAAQKAAQALRHDRAKALRGVRQRRAN</sequence>